<evidence type="ECO:0000313" key="3">
    <source>
        <dbReference type="EMBL" id="SEQ81583.1"/>
    </source>
</evidence>
<evidence type="ECO:0000256" key="1">
    <source>
        <dbReference type="ARBA" id="ARBA00008791"/>
    </source>
</evidence>
<dbReference type="Proteomes" id="UP000242515">
    <property type="component" value="Unassembled WGS sequence"/>
</dbReference>
<dbReference type="InterPro" id="IPR006016">
    <property type="entry name" value="UspA"/>
</dbReference>
<name>A0A1H9J427_9GAMM</name>
<dbReference type="Pfam" id="PF00582">
    <property type="entry name" value="Usp"/>
    <property type="match status" value="1"/>
</dbReference>
<evidence type="ECO:0000313" key="4">
    <source>
        <dbReference type="Proteomes" id="UP000242515"/>
    </source>
</evidence>
<dbReference type="PANTHER" id="PTHR46268:SF15">
    <property type="entry name" value="UNIVERSAL STRESS PROTEIN HP_0031"/>
    <property type="match status" value="1"/>
</dbReference>
<dbReference type="InterPro" id="IPR014729">
    <property type="entry name" value="Rossmann-like_a/b/a_fold"/>
</dbReference>
<comment type="similarity">
    <text evidence="1">Belongs to the universal stress protein A family.</text>
</comment>
<dbReference type="Gene3D" id="3.40.50.620">
    <property type="entry name" value="HUPs"/>
    <property type="match status" value="1"/>
</dbReference>
<dbReference type="SUPFAM" id="SSF52402">
    <property type="entry name" value="Adenine nucleotide alpha hydrolases-like"/>
    <property type="match status" value="1"/>
</dbReference>
<reference evidence="4" key="1">
    <citation type="submission" date="2016-10" db="EMBL/GenBank/DDBJ databases">
        <authorList>
            <person name="Varghese N."/>
            <person name="Submissions S."/>
        </authorList>
    </citation>
    <scope>NUCLEOTIDE SEQUENCE [LARGE SCALE GENOMIC DNA]</scope>
    <source>
        <strain evidence="4">8N4</strain>
    </source>
</reference>
<dbReference type="EMBL" id="FOGC01000007">
    <property type="protein sequence ID" value="SEQ81583.1"/>
    <property type="molecule type" value="Genomic_DNA"/>
</dbReference>
<dbReference type="PRINTS" id="PR01438">
    <property type="entry name" value="UNVRSLSTRESS"/>
</dbReference>
<dbReference type="AlphaFoldDB" id="A0A1H9J427"/>
<dbReference type="PANTHER" id="PTHR46268">
    <property type="entry name" value="STRESS RESPONSE PROTEIN NHAX"/>
    <property type="match status" value="1"/>
</dbReference>
<feature type="domain" description="UspA" evidence="2">
    <location>
        <begin position="70"/>
        <end position="148"/>
    </location>
</feature>
<dbReference type="STRING" id="988801.SAMN05216522_10714"/>
<dbReference type="RefSeq" id="WP_230527425.1">
    <property type="nucleotide sequence ID" value="NZ_FOGC01000007.1"/>
</dbReference>
<dbReference type="InterPro" id="IPR006015">
    <property type="entry name" value="Universal_stress_UspA"/>
</dbReference>
<proteinExistence type="inferred from homology"/>
<evidence type="ECO:0000259" key="2">
    <source>
        <dbReference type="Pfam" id="PF00582"/>
    </source>
</evidence>
<accession>A0A1H9J427</accession>
<protein>
    <submittedName>
        <fullName evidence="3">Nucleotide-binding universal stress protein, UspA family</fullName>
    </submittedName>
</protein>
<organism evidence="3 4">
    <name type="scientific">Rosenbergiella nectarea</name>
    <dbReference type="NCBI Taxonomy" id="988801"/>
    <lineage>
        <taxon>Bacteria</taxon>
        <taxon>Pseudomonadati</taxon>
        <taxon>Pseudomonadota</taxon>
        <taxon>Gammaproteobacteria</taxon>
        <taxon>Enterobacterales</taxon>
        <taxon>Erwiniaceae</taxon>
        <taxon>Rosenbergiella</taxon>
    </lineage>
</organism>
<keyword evidence="4" id="KW-1185">Reference proteome</keyword>
<gene>
    <name evidence="3" type="ORF">SAMN05216522_10714</name>
</gene>
<sequence>MNTVVMAIDHQNNLSTTISQLTLQEAMLRNASVVIICCLPTDGGVEGEVMDIECAIDQAVQQHGQPKDPLNCAETSVRAALVPFQQSGVSARGLLCRGEPAAVIVEQANKLSATMIIMGRRHLSPFNRLFKGSVSAAVLETACCPVLIDLSEGQSDG</sequence>